<dbReference type="OrthoDB" id="4703at2759"/>
<accession>A0A9W8IQF7</accession>
<feature type="compositionally biased region" description="Polar residues" evidence="4">
    <location>
        <begin position="49"/>
        <end position="61"/>
    </location>
</feature>
<feature type="region of interest" description="Disordered" evidence="4">
    <location>
        <begin position="49"/>
        <end position="140"/>
    </location>
</feature>
<dbReference type="GO" id="GO:0005634">
    <property type="term" value="C:nucleus"/>
    <property type="evidence" value="ECO:0007669"/>
    <property type="project" value="UniProtKB-SubCell"/>
</dbReference>
<evidence type="ECO:0008006" key="7">
    <source>
        <dbReference type="Google" id="ProtNLM"/>
    </source>
</evidence>
<dbReference type="Gene3D" id="2.130.10.10">
    <property type="entry name" value="YVTN repeat-like/Quinoprotein amine dehydrogenase"/>
    <property type="match status" value="1"/>
</dbReference>
<dbReference type="SMART" id="SM00320">
    <property type="entry name" value="WD40"/>
    <property type="match status" value="3"/>
</dbReference>
<dbReference type="SUPFAM" id="SSF50978">
    <property type="entry name" value="WD40 repeat-like"/>
    <property type="match status" value="1"/>
</dbReference>
<dbReference type="GO" id="GO:0006383">
    <property type="term" value="P:transcription by RNA polymerase III"/>
    <property type="evidence" value="ECO:0007669"/>
    <property type="project" value="TreeGrafter"/>
</dbReference>
<evidence type="ECO:0000256" key="4">
    <source>
        <dbReference type="SAM" id="MobiDB-lite"/>
    </source>
</evidence>
<dbReference type="PANTHER" id="PTHR15052:SF2">
    <property type="entry name" value="GENERAL TRANSCRIPTION FACTOR 3C POLYPEPTIDE 2"/>
    <property type="match status" value="1"/>
</dbReference>
<dbReference type="InterPro" id="IPR036322">
    <property type="entry name" value="WD40_repeat_dom_sf"/>
</dbReference>
<comment type="caution">
    <text evidence="5">The sequence shown here is derived from an EMBL/GenBank/DDBJ whole genome shotgun (WGS) entry which is preliminary data.</text>
</comment>
<evidence type="ECO:0000256" key="3">
    <source>
        <dbReference type="ARBA" id="ARBA00023242"/>
    </source>
</evidence>
<proteinExistence type="predicted"/>
<dbReference type="AlphaFoldDB" id="A0A9W8IQF7"/>
<evidence type="ECO:0000256" key="1">
    <source>
        <dbReference type="ARBA" id="ARBA00004123"/>
    </source>
</evidence>
<feature type="compositionally biased region" description="Basic and acidic residues" evidence="4">
    <location>
        <begin position="69"/>
        <end position="78"/>
    </location>
</feature>
<dbReference type="InterPro" id="IPR001680">
    <property type="entry name" value="WD40_rpt"/>
</dbReference>
<protein>
    <recommendedName>
        <fullName evidence="7">WD40 repeat-like protein</fullName>
    </recommendedName>
</protein>
<dbReference type="Proteomes" id="UP001140091">
    <property type="component" value="Unassembled WGS sequence"/>
</dbReference>
<evidence type="ECO:0000313" key="6">
    <source>
        <dbReference type="Proteomes" id="UP001140091"/>
    </source>
</evidence>
<feature type="compositionally biased region" description="Acidic residues" evidence="4">
    <location>
        <begin position="79"/>
        <end position="95"/>
    </location>
</feature>
<organism evidence="5 6">
    <name type="scientific">Candolleomyces eurysporus</name>
    <dbReference type="NCBI Taxonomy" id="2828524"/>
    <lineage>
        <taxon>Eukaryota</taxon>
        <taxon>Fungi</taxon>
        <taxon>Dikarya</taxon>
        <taxon>Basidiomycota</taxon>
        <taxon>Agaricomycotina</taxon>
        <taxon>Agaricomycetes</taxon>
        <taxon>Agaricomycetidae</taxon>
        <taxon>Agaricales</taxon>
        <taxon>Agaricineae</taxon>
        <taxon>Psathyrellaceae</taxon>
        <taxon>Candolleomyces</taxon>
    </lineage>
</organism>
<gene>
    <name evidence="5" type="ORF">H1R20_g16542</name>
</gene>
<keyword evidence="6" id="KW-1185">Reference proteome</keyword>
<feature type="compositionally biased region" description="Low complexity" evidence="4">
    <location>
        <begin position="122"/>
        <end position="135"/>
    </location>
</feature>
<comment type="subcellular location">
    <subcellularLocation>
        <location evidence="1">Nucleus</location>
    </subcellularLocation>
</comment>
<dbReference type="InterPro" id="IPR052416">
    <property type="entry name" value="GTF3C_component"/>
</dbReference>
<feature type="compositionally biased region" description="Basic residues" evidence="4">
    <location>
        <begin position="104"/>
        <end position="121"/>
    </location>
</feature>
<dbReference type="PANTHER" id="PTHR15052">
    <property type="entry name" value="RNA POLYMERASE III TRANSCRIPTION INITIATION FACTOR COMPLEX SUBUNIT"/>
    <property type="match status" value="1"/>
</dbReference>
<name>A0A9W8IQF7_9AGAR</name>
<reference evidence="5" key="1">
    <citation type="submission" date="2022-06" db="EMBL/GenBank/DDBJ databases">
        <title>Genome Sequence of Candolleomyces eurysporus.</title>
        <authorList>
            <person name="Buettner E."/>
        </authorList>
    </citation>
    <scope>NUCLEOTIDE SEQUENCE</scope>
    <source>
        <strain evidence="5">VTCC 930004</strain>
    </source>
</reference>
<evidence type="ECO:0000313" key="5">
    <source>
        <dbReference type="EMBL" id="KAJ2920552.1"/>
    </source>
</evidence>
<dbReference type="EMBL" id="JANBPK010001868">
    <property type="protein sequence ID" value="KAJ2920552.1"/>
    <property type="molecule type" value="Genomic_DNA"/>
</dbReference>
<keyword evidence="3" id="KW-0539">Nucleus</keyword>
<evidence type="ECO:0000256" key="2">
    <source>
        <dbReference type="ARBA" id="ARBA00023163"/>
    </source>
</evidence>
<feature type="non-terminal residue" evidence="5">
    <location>
        <position position="557"/>
    </location>
</feature>
<sequence length="557" mass="60598">MVTVELKLHGDKIGSLFVDRQPPQCPGSCDREKVDQAMPLRQVWTATTQWQAPRIKSSTSPAIVASDFAPEKGEKGGIGDDEDAIGEEVAEDEFVPGESVSSKPPKRAPRGASKGKGKAKKATPSAILAPAASLPRTSRRQMHMLPTPSVHHRHRATPLFSRAGFVERLVSRPSLFGPINTTATNAFTHNTQVTDRVNKAWGYNVGPGPLWQLTEDRRWFKEAITTGKDADCERSRRPRVYPDVPVKNGWKVIDKSEAAVYLPTANETMEDGTFKPPPPVSCYFGPINSQTKRDMNMLDTLALSEYLPESQACVFNAAATFEDGSFCVYVVPEPLDLGSSQEPVLVKLPDPLLRIELDETSCWSFDWANSERVAIGTTNGIIAVYDFGKAIHSIVNPDSDTIIKLRPSHYLAMHQSAIRALAWIQAPPYSASGDPSLDDDPTVIASGGYDGVECLLDIREGRGAIMNRTRDVINALTFSPFAAGPITMDHENTVKAYAASPSMLGRGHTLLEPLGPVWCVHASEYHPQLAVAAADGTCSTSNMLRSPRRGGSVVSQI</sequence>
<keyword evidence="2" id="KW-0804">Transcription</keyword>
<dbReference type="GO" id="GO:0000127">
    <property type="term" value="C:transcription factor TFIIIC complex"/>
    <property type="evidence" value="ECO:0007669"/>
    <property type="project" value="TreeGrafter"/>
</dbReference>
<dbReference type="InterPro" id="IPR015943">
    <property type="entry name" value="WD40/YVTN_repeat-like_dom_sf"/>
</dbReference>